<dbReference type="EMBL" id="JAKHMS010000030">
    <property type="protein sequence ID" value="MCZ3782190.1"/>
    <property type="molecule type" value="Genomic_DNA"/>
</dbReference>
<keyword evidence="3" id="KW-1185">Reference proteome</keyword>
<dbReference type="SUPFAM" id="SSF47413">
    <property type="entry name" value="lambda repressor-like DNA-binding domains"/>
    <property type="match status" value="1"/>
</dbReference>
<gene>
    <name evidence="2" type="ORF">L2504_08620</name>
</gene>
<dbReference type="PROSITE" id="PS50943">
    <property type="entry name" value="HTH_CROC1"/>
    <property type="match status" value="1"/>
</dbReference>
<evidence type="ECO:0000259" key="1">
    <source>
        <dbReference type="PROSITE" id="PS50943"/>
    </source>
</evidence>
<accession>A0ABT4K9B2</accession>
<evidence type="ECO:0000313" key="2">
    <source>
        <dbReference type="EMBL" id="MCZ3782190.1"/>
    </source>
</evidence>
<dbReference type="SMART" id="SM00530">
    <property type="entry name" value="HTH_XRE"/>
    <property type="match status" value="1"/>
</dbReference>
<dbReference type="Proteomes" id="UP001527392">
    <property type="component" value="Unassembled WGS sequence"/>
</dbReference>
<dbReference type="RefSeq" id="WP_251951288.1">
    <property type="nucleotide sequence ID" value="NZ_CAKMAX010000026.1"/>
</dbReference>
<dbReference type="CDD" id="cd00093">
    <property type="entry name" value="HTH_XRE"/>
    <property type="match status" value="1"/>
</dbReference>
<organism evidence="2 3">
    <name type="scientific">Limosilactobacillus vaginalis</name>
    <dbReference type="NCBI Taxonomy" id="1633"/>
    <lineage>
        <taxon>Bacteria</taxon>
        <taxon>Bacillati</taxon>
        <taxon>Bacillota</taxon>
        <taxon>Bacilli</taxon>
        <taxon>Lactobacillales</taxon>
        <taxon>Lactobacillaceae</taxon>
        <taxon>Limosilactobacillus</taxon>
    </lineage>
</organism>
<feature type="domain" description="HTH cro/C1-type" evidence="1">
    <location>
        <begin position="7"/>
        <end position="59"/>
    </location>
</feature>
<sequence>MTLFERIQTLAKSRGENMQEAAIKSGLSKNLFYRWKSSEPKGADLKKVADHFGVSVDYLLGRTNTPQFTRKDERDVQKILTDMTEGLSNDSSLAYMKNGGEEIDEEDAELLRASLENVIRQSKLIAKQKFTPKKYRKNND</sequence>
<dbReference type="Gene3D" id="1.10.260.40">
    <property type="entry name" value="lambda repressor-like DNA-binding domains"/>
    <property type="match status" value="1"/>
</dbReference>
<comment type="caution">
    <text evidence="2">The sequence shown here is derived from an EMBL/GenBank/DDBJ whole genome shotgun (WGS) entry which is preliminary data.</text>
</comment>
<dbReference type="InterPro" id="IPR001387">
    <property type="entry name" value="Cro/C1-type_HTH"/>
</dbReference>
<dbReference type="InterPro" id="IPR010982">
    <property type="entry name" value="Lambda_DNA-bd_dom_sf"/>
</dbReference>
<name>A0ABT4K9B2_9LACO</name>
<reference evidence="2 3" key="1">
    <citation type="submission" date="2022-01" db="EMBL/GenBank/DDBJ databases">
        <title>VMRC isolate genome collection.</title>
        <authorList>
            <person name="France M."/>
            <person name="Rutt L."/>
            <person name="Humphrys M."/>
            <person name="Ravel J."/>
        </authorList>
    </citation>
    <scope>NUCLEOTIDE SEQUENCE [LARGE SCALE GENOMIC DNA]</scope>
    <source>
        <strain evidence="2 3">C0030B4</strain>
    </source>
</reference>
<evidence type="ECO:0000313" key="3">
    <source>
        <dbReference type="Proteomes" id="UP001527392"/>
    </source>
</evidence>
<protein>
    <submittedName>
        <fullName evidence="2">Helix-turn-helix transcriptional regulator</fullName>
    </submittedName>
</protein>
<proteinExistence type="predicted"/>